<dbReference type="Proteomes" id="UP000023776">
    <property type="component" value="Unassembled WGS sequence"/>
</dbReference>
<feature type="domain" description="CD-NTase-associated protein 15" evidence="2">
    <location>
        <begin position="79"/>
        <end position="193"/>
    </location>
</feature>
<evidence type="ECO:0000259" key="2">
    <source>
        <dbReference type="Pfam" id="PF18153"/>
    </source>
</evidence>
<proteinExistence type="predicted"/>
<keyword evidence="1" id="KW-1133">Transmembrane helix</keyword>
<dbReference type="EMBL" id="APOM01000026">
    <property type="protein sequence ID" value="ENU36986.1"/>
    <property type="molecule type" value="Genomic_DNA"/>
</dbReference>
<evidence type="ECO:0000313" key="4">
    <source>
        <dbReference type="Proteomes" id="UP000023776"/>
    </source>
</evidence>
<keyword evidence="1" id="KW-0812">Transmembrane</keyword>
<dbReference type="GeneID" id="99692100"/>
<evidence type="ECO:0000313" key="3">
    <source>
        <dbReference type="EMBL" id="ENU36986.1"/>
    </source>
</evidence>
<name>N8QDZ8_9GAMM</name>
<organism evidence="3 4">
    <name type="scientific">Acinetobacter parvus DSM 16617 = CIP 108168</name>
    <dbReference type="NCBI Taxonomy" id="981333"/>
    <lineage>
        <taxon>Bacteria</taxon>
        <taxon>Pseudomonadati</taxon>
        <taxon>Pseudomonadota</taxon>
        <taxon>Gammaproteobacteria</taxon>
        <taxon>Moraxellales</taxon>
        <taxon>Moraxellaceae</taxon>
        <taxon>Acinetobacter</taxon>
    </lineage>
</organism>
<feature type="transmembrane region" description="Helical" evidence="1">
    <location>
        <begin position="42"/>
        <end position="61"/>
    </location>
</feature>
<feature type="transmembrane region" description="Helical" evidence="1">
    <location>
        <begin position="14"/>
        <end position="36"/>
    </location>
</feature>
<dbReference type="Pfam" id="PF18153">
    <property type="entry name" value="Cap15_CD_rec"/>
    <property type="match status" value="1"/>
</dbReference>
<dbReference type="InterPro" id="IPR041208">
    <property type="entry name" value="Cap15"/>
</dbReference>
<dbReference type="RefSeq" id="WP_004681193.1">
    <property type="nucleotide sequence ID" value="NZ_AIEB01000036.1"/>
</dbReference>
<gene>
    <name evidence="3" type="ORF">F988_00793</name>
</gene>
<comment type="caution">
    <text evidence="3">The sequence shown here is derived from an EMBL/GenBank/DDBJ whole genome shotgun (WGS) entry which is preliminary data.</text>
</comment>
<dbReference type="AlphaFoldDB" id="N8QDZ8"/>
<keyword evidence="1" id="KW-0472">Membrane</keyword>
<reference evidence="3 4" key="1">
    <citation type="submission" date="2013-02" db="EMBL/GenBank/DDBJ databases">
        <title>The Genome Sequence of Acinetobacter parvus CIP 108168.</title>
        <authorList>
            <consortium name="The Broad Institute Genome Sequencing Platform"/>
            <consortium name="The Broad Institute Genome Sequencing Center for Infectious Disease"/>
            <person name="Cerqueira G."/>
            <person name="Feldgarden M."/>
            <person name="Courvalin P."/>
            <person name="Perichon B."/>
            <person name="Grillot-Courvalin C."/>
            <person name="Clermont D."/>
            <person name="Rocha E."/>
            <person name="Yoon E.-J."/>
            <person name="Nemec A."/>
            <person name="Walker B."/>
            <person name="Young S.K."/>
            <person name="Zeng Q."/>
            <person name="Gargeya S."/>
            <person name="Fitzgerald M."/>
            <person name="Haas B."/>
            <person name="Abouelleil A."/>
            <person name="Alvarado L."/>
            <person name="Arachchi H.M."/>
            <person name="Berlin A.M."/>
            <person name="Chapman S.B."/>
            <person name="Dewar J."/>
            <person name="Goldberg J."/>
            <person name="Griggs A."/>
            <person name="Gujja S."/>
            <person name="Hansen M."/>
            <person name="Howarth C."/>
            <person name="Imamovic A."/>
            <person name="Larimer J."/>
            <person name="McCowan C."/>
            <person name="Murphy C."/>
            <person name="Neiman D."/>
            <person name="Pearson M."/>
            <person name="Priest M."/>
            <person name="Roberts A."/>
            <person name="Saif S."/>
            <person name="Shea T."/>
            <person name="Sisk P."/>
            <person name="Sykes S."/>
            <person name="Wortman J."/>
            <person name="Nusbaum C."/>
            <person name="Birren B."/>
        </authorList>
    </citation>
    <scope>NUCLEOTIDE SEQUENCE [LARGE SCALE GENOMIC DNA]</scope>
    <source>
        <strain evidence="3 4">CIP 108168</strain>
    </source>
</reference>
<keyword evidence="4" id="KW-1185">Reference proteome</keyword>
<sequence>MSFIVLKFSELQKIIYFFLFIAFIIFLLIQGINLLGWLKLSIIQSITPSISLALIVLGFLLRSVTIQHARLAKFIGKPIVHGLWKGYLISNYKNSEGQQIPPIKIYFYVKQTFLITTIKSFTSNQKSESVITALSQNKDTETTNFLYTYKFYRTRNSENKVTFGSGDLSLTDNGKILTGIYWTNSNTCGEIVLNLIDRKCKNIDSFEMANFHFNQNIKVT</sequence>
<evidence type="ECO:0000256" key="1">
    <source>
        <dbReference type="SAM" id="Phobius"/>
    </source>
</evidence>
<dbReference type="HOGENOM" id="CLU_1253696_0_0_6"/>
<accession>N8QDZ8</accession>
<protein>
    <recommendedName>
        <fullName evidence="2">CD-NTase-associated protein 15 domain-containing protein</fullName>
    </recommendedName>
</protein>
<dbReference type="PATRIC" id="fig|981333.9.peg.810"/>